<dbReference type="PROSITE" id="PS51729">
    <property type="entry name" value="GNAT_YJDJ"/>
    <property type="match status" value="1"/>
</dbReference>
<protein>
    <submittedName>
        <fullName evidence="2">N-acetyltransferase</fullName>
    </submittedName>
</protein>
<sequence length="107" mass="11874">MPATDHEVTVRRNDDAGRYEVWVGDVLAGFTEFTPDARGRQRFPHTEVDPAFRGRGLAQTVVAEAMADEARRGETVVPLCPVVVKYLEQNDVPGLDVHWPSRTAGSR</sequence>
<evidence type="ECO:0000313" key="3">
    <source>
        <dbReference type="Proteomes" id="UP001196843"/>
    </source>
</evidence>
<evidence type="ECO:0000259" key="1">
    <source>
        <dbReference type="PROSITE" id="PS51729"/>
    </source>
</evidence>
<dbReference type="EMBL" id="JAEUAW010000020">
    <property type="protein sequence ID" value="MBW9095539.1"/>
    <property type="molecule type" value="Genomic_DNA"/>
</dbReference>
<feature type="domain" description="N-acetyltransferase" evidence="1">
    <location>
        <begin position="11"/>
        <end position="100"/>
    </location>
</feature>
<dbReference type="Gene3D" id="3.40.630.30">
    <property type="match status" value="1"/>
</dbReference>
<evidence type="ECO:0000313" key="2">
    <source>
        <dbReference type="EMBL" id="MBW9095539.1"/>
    </source>
</evidence>
<comment type="caution">
    <text evidence="2">The sequence shown here is derived from an EMBL/GenBank/DDBJ whole genome shotgun (WGS) entry which is preliminary data.</text>
</comment>
<name>A0ABS7HRF3_9MICO</name>
<dbReference type="SUPFAM" id="SSF55729">
    <property type="entry name" value="Acyl-CoA N-acyltransferases (Nat)"/>
    <property type="match status" value="1"/>
</dbReference>
<dbReference type="Proteomes" id="UP001196843">
    <property type="component" value="Unassembled WGS sequence"/>
</dbReference>
<organism evidence="2 3">
    <name type="scientific">Microbacterium jejuense</name>
    <dbReference type="NCBI Taxonomy" id="1263637"/>
    <lineage>
        <taxon>Bacteria</taxon>
        <taxon>Bacillati</taxon>
        <taxon>Actinomycetota</taxon>
        <taxon>Actinomycetes</taxon>
        <taxon>Micrococcales</taxon>
        <taxon>Microbacteriaceae</taxon>
        <taxon>Microbacterium</taxon>
    </lineage>
</organism>
<proteinExistence type="predicted"/>
<reference evidence="2 3" key="1">
    <citation type="journal article" date="2021" name="MBio">
        <title>Poor Competitiveness of Bradyrhizobium in Pigeon Pea Root Colonization in Indian Soils.</title>
        <authorList>
            <person name="Chalasani D."/>
            <person name="Basu A."/>
            <person name="Pullabhotla S.V.S.R.N."/>
            <person name="Jorrin B."/>
            <person name="Neal A.L."/>
            <person name="Poole P.S."/>
            <person name="Podile A.R."/>
            <person name="Tkacz A."/>
        </authorList>
    </citation>
    <scope>NUCLEOTIDE SEQUENCE [LARGE SCALE GENOMIC DNA]</scope>
    <source>
        <strain evidence="2 3">HU14</strain>
    </source>
</reference>
<dbReference type="Pfam" id="PF14542">
    <property type="entry name" value="Acetyltransf_CG"/>
    <property type="match status" value="1"/>
</dbReference>
<keyword evidence="3" id="KW-1185">Reference proteome</keyword>
<dbReference type="InterPro" id="IPR031165">
    <property type="entry name" value="GNAT_YJDJ"/>
</dbReference>
<gene>
    <name evidence="2" type="ORF">JNB62_17805</name>
</gene>
<dbReference type="RefSeq" id="WP_220302237.1">
    <property type="nucleotide sequence ID" value="NZ_JAEUAW010000020.1"/>
</dbReference>
<dbReference type="InterPro" id="IPR016181">
    <property type="entry name" value="Acyl_CoA_acyltransferase"/>
</dbReference>
<accession>A0ABS7HRF3</accession>